<evidence type="ECO:0000313" key="7">
    <source>
        <dbReference type="Proteomes" id="UP000256845"/>
    </source>
</evidence>
<dbReference type="GO" id="GO:0009236">
    <property type="term" value="P:cobalamin biosynthetic process"/>
    <property type="evidence" value="ECO:0007669"/>
    <property type="project" value="UniProtKB-UniPathway"/>
</dbReference>
<evidence type="ECO:0000259" key="5">
    <source>
        <dbReference type="Pfam" id="PF02570"/>
    </source>
</evidence>
<dbReference type="UniPathway" id="UPA00148"/>
<dbReference type="InterPro" id="IPR036588">
    <property type="entry name" value="CobH/CbiC_sf"/>
</dbReference>
<dbReference type="Pfam" id="PF02570">
    <property type="entry name" value="CbiC"/>
    <property type="match status" value="1"/>
</dbReference>
<dbReference type="RefSeq" id="WP_115937831.1">
    <property type="nucleotide sequence ID" value="NZ_QRDW01000009.1"/>
</dbReference>
<dbReference type="EMBL" id="QRDW01000009">
    <property type="protein sequence ID" value="RED47676.1"/>
    <property type="molecule type" value="Genomic_DNA"/>
</dbReference>
<feature type="domain" description="Cobalamin biosynthesis precorrin-8X methylmutase CobH/CbiC" evidence="5">
    <location>
        <begin position="14"/>
        <end position="209"/>
    </location>
</feature>
<proteinExistence type="inferred from homology"/>
<comment type="caution">
    <text evidence="6">The sequence shown here is derived from an EMBL/GenBank/DDBJ whole genome shotgun (WGS) entry which is preliminary data.</text>
</comment>
<dbReference type="NCBIfam" id="NF006136">
    <property type="entry name" value="PRK08285.1"/>
    <property type="match status" value="1"/>
</dbReference>
<comment type="similarity">
    <text evidence="2">Belongs to the CobH/CbiC family.</text>
</comment>
<dbReference type="Gene3D" id="3.40.50.10230">
    <property type="entry name" value="Cobalamin biosynthesis CobH/CbiC, precorrin-8X methylmutase"/>
    <property type="match status" value="1"/>
</dbReference>
<dbReference type="SUPFAM" id="SSF63965">
    <property type="entry name" value="Precorrin-8X methylmutase CbiC/CobH"/>
    <property type="match status" value="1"/>
</dbReference>
<dbReference type="Proteomes" id="UP000256845">
    <property type="component" value="Unassembled WGS sequence"/>
</dbReference>
<keyword evidence="7" id="KW-1185">Reference proteome</keyword>
<keyword evidence="3" id="KW-0169">Cobalamin biosynthesis</keyword>
<reference evidence="6 7" key="1">
    <citation type="submission" date="2018-07" db="EMBL/GenBank/DDBJ databases">
        <title>Genomic Encyclopedia of Type Strains, Phase III (KMG-III): the genomes of soil and plant-associated and newly described type strains.</title>
        <authorList>
            <person name="Whitman W."/>
        </authorList>
    </citation>
    <scope>NUCLEOTIDE SEQUENCE [LARGE SCALE GENOMIC DNA]</scope>
    <source>
        <strain evidence="6 7">CECT 8488</strain>
    </source>
</reference>
<organism evidence="6 7">
    <name type="scientific">Aestuariispira insulae</name>
    <dbReference type="NCBI Taxonomy" id="1461337"/>
    <lineage>
        <taxon>Bacteria</taxon>
        <taxon>Pseudomonadati</taxon>
        <taxon>Pseudomonadota</taxon>
        <taxon>Alphaproteobacteria</taxon>
        <taxon>Rhodospirillales</taxon>
        <taxon>Kiloniellaceae</taxon>
        <taxon>Aestuariispira</taxon>
    </lineage>
</organism>
<dbReference type="GO" id="GO:0016993">
    <property type="term" value="F:precorrin-8X methylmutase activity"/>
    <property type="evidence" value="ECO:0007669"/>
    <property type="project" value="InterPro"/>
</dbReference>
<dbReference type="PANTHER" id="PTHR43588">
    <property type="entry name" value="COBALT-PRECORRIN-8 METHYLMUTASE"/>
    <property type="match status" value="1"/>
</dbReference>
<dbReference type="AlphaFoldDB" id="A0A3D9HFC8"/>
<protein>
    <submittedName>
        <fullName evidence="6">Precorrin-8X methylmutase</fullName>
    </submittedName>
</protein>
<accession>A0A3D9HFC8</accession>
<evidence type="ECO:0000256" key="1">
    <source>
        <dbReference type="ARBA" id="ARBA00004953"/>
    </source>
</evidence>
<keyword evidence="4" id="KW-0413">Isomerase</keyword>
<evidence type="ECO:0000313" key="6">
    <source>
        <dbReference type="EMBL" id="RED47676.1"/>
    </source>
</evidence>
<evidence type="ECO:0000256" key="4">
    <source>
        <dbReference type="ARBA" id="ARBA00023235"/>
    </source>
</evidence>
<comment type="pathway">
    <text evidence="1">Cofactor biosynthesis; adenosylcobalamin biosynthesis.</text>
</comment>
<dbReference type="PANTHER" id="PTHR43588:SF1">
    <property type="entry name" value="COBALT-PRECORRIN-8 METHYLMUTASE"/>
    <property type="match status" value="1"/>
</dbReference>
<sequence length="214" mass="22886">MSLKFDYIRDPMAIYEASFKQIRQETDLTRLPESLHALAIRVVHAAANPEIVELIDWSDGAAEAGMEALQSGKPVLTDAQMVVHGIIRTKLPNKNEVICTLRMDGVPGMAQRLDTTRSAAAVELWQPWVEGAVVAVGNAPTALFHLMERISEGWPKPAVILGFPVGFIGAAESKRALADHAAELGVPYITLHSRLGGSAMAAAAVNALAGGNEE</sequence>
<evidence type="ECO:0000256" key="2">
    <source>
        <dbReference type="ARBA" id="ARBA00009774"/>
    </source>
</evidence>
<dbReference type="InterPro" id="IPR003722">
    <property type="entry name" value="Cbl_synth_CobH/CbiC"/>
</dbReference>
<gene>
    <name evidence="6" type="ORF">DFP90_10940</name>
</gene>
<dbReference type="OrthoDB" id="9780708at2"/>
<name>A0A3D9HFC8_9PROT</name>
<evidence type="ECO:0000256" key="3">
    <source>
        <dbReference type="ARBA" id="ARBA00022573"/>
    </source>
</evidence>